<dbReference type="AlphaFoldDB" id="A0A1G6YAI4"/>
<organism evidence="1 2">
    <name type="scientific">Glycomyces harbinensis</name>
    <dbReference type="NCBI Taxonomy" id="58114"/>
    <lineage>
        <taxon>Bacteria</taxon>
        <taxon>Bacillati</taxon>
        <taxon>Actinomycetota</taxon>
        <taxon>Actinomycetes</taxon>
        <taxon>Glycomycetales</taxon>
        <taxon>Glycomycetaceae</taxon>
        <taxon>Glycomyces</taxon>
    </lineage>
</organism>
<gene>
    <name evidence="1" type="ORF">SAMN05216270_108233</name>
</gene>
<dbReference type="STRING" id="58114.SAMN05216270_108233"/>
<evidence type="ECO:0000313" key="1">
    <source>
        <dbReference type="EMBL" id="SDD87504.1"/>
    </source>
</evidence>
<name>A0A1G6YAI4_9ACTN</name>
<keyword evidence="2" id="KW-1185">Reference proteome</keyword>
<dbReference type="EMBL" id="FNAD01000008">
    <property type="protein sequence ID" value="SDD87504.1"/>
    <property type="molecule type" value="Genomic_DNA"/>
</dbReference>
<reference evidence="2" key="1">
    <citation type="submission" date="2016-10" db="EMBL/GenBank/DDBJ databases">
        <authorList>
            <person name="Varghese N."/>
            <person name="Submissions S."/>
        </authorList>
    </citation>
    <scope>NUCLEOTIDE SEQUENCE [LARGE SCALE GENOMIC DNA]</scope>
    <source>
        <strain evidence="2">CGMCC 4.3516</strain>
    </source>
</reference>
<dbReference type="Proteomes" id="UP000198949">
    <property type="component" value="Unassembled WGS sequence"/>
</dbReference>
<proteinExistence type="predicted"/>
<protein>
    <submittedName>
        <fullName evidence="1">Uncharacterized protein</fullName>
    </submittedName>
</protein>
<sequence>MTSTTYPDTATAAAAVARDFPDATRQPVLTEVLGDEVRFDAASSTVIEIRDHSGDQLSSTNVDTFPGGAYAADLGVANLLADRIEATRRGRFDPALLAAVLAELTAIATASIPAERHRRGDDDADTAWELYNRYTEARERYMVAEALLNRHTRLMSARLRAEGADVDTIQKTVSANNVEEVIDRLYADQRIMRELP</sequence>
<accession>A0A1G6YAI4</accession>
<evidence type="ECO:0000313" key="2">
    <source>
        <dbReference type="Proteomes" id="UP000198949"/>
    </source>
</evidence>
<dbReference type="RefSeq" id="WP_091036802.1">
    <property type="nucleotide sequence ID" value="NZ_FNAD01000008.1"/>
</dbReference>